<dbReference type="AlphaFoldDB" id="A0A168NPI0"/>
<evidence type="ECO:0000313" key="3">
    <source>
        <dbReference type="Proteomes" id="UP000078561"/>
    </source>
</evidence>
<feature type="compositionally biased region" description="Basic and acidic residues" evidence="1">
    <location>
        <begin position="80"/>
        <end position="90"/>
    </location>
</feature>
<reference evidence="2" key="1">
    <citation type="submission" date="2016-04" db="EMBL/GenBank/DDBJ databases">
        <authorList>
            <person name="Evans L.H."/>
            <person name="Alamgir A."/>
            <person name="Owens N."/>
            <person name="Weber N.D."/>
            <person name="Virtaneva K."/>
            <person name="Barbian K."/>
            <person name="Babar A."/>
            <person name="Rosenke K."/>
        </authorList>
    </citation>
    <scope>NUCLEOTIDE SEQUENCE [LARGE SCALE GENOMIC DNA]</scope>
    <source>
        <strain evidence="2">CBS 101.48</strain>
    </source>
</reference>
<organism evidence="2">
    <name type="scientific">Absidia glauca</name>
    <name type="common">Pin mould</name>
    <dbReference type="NCBI Taxonomy" id="4829"/>
    <lineage>
        <taxon>Eukaryota</taxon>
        <taxon>Fungi</taxon>
        <taxon>Fungi incertae sedis</taxon>
        <taxon>Mucoromycota</taxon>
        <taxon>Mucoromycotina</taxon>
        <taxon>Mucoromycetes</taxon>
        <taxon>Mucorales</taxon>
        <taxon>Cunninghamellaceae</taxon>
        <taxon>Absidia</taxon>
    </lineage>
</organism>
<evidence type="ECO:0000256" key="1">
    <source>
        <dbReference type="SAM" id="MobiDB-lite"/>
    </source>
</evidence>
<dbReference type="InParanoid" id="A0A168NPI0"/>
<feature type="compositionally biased region" description="Basic and acidic residues" evidence="1">
    <location>
        <begin position="58"/>
        <end position="68"/>
    </location>
</feature>
<keyword evidence="3" id="KW-1185">Reference proteome</keyword>
<feature type="region of interest" description="Disordered" evidence="1">
    <location>
        <begin position="42"/>
        <end position="122"/>
    </location>
</feature>
<evidence type="ECO:0000313" key="2">
    <source>
        <dbReference type="EMBL" id="SAM00942.1"/>
    </source>
</evidence>
<feature type="compositionally biased region" description="Basic and acidic residues" evidence="1">
    <location>
        <begin position="98"/>
        <end position="122"/>
    </location>
</feature>
<dbReference type="Proteomes" id="UP000078561">
    <property type="component" value="Unassembled WGS sequence"/>
</dbReference>
<sequence>MEAQADLVKQIRTTYASTPVAGRSPLTVDYIARTLPHLHLDRAANDEHVRRRRNSGRHGNDDHVEDGRQGPARGDSARQGNKDGNRSETKHSRRSRRRDRDSAFGRRSGTEQDNKKRKDNEEPAKKGMCRFCHCGILKNTHLKKNTMIEKPLSSEVFYIRKEKDTVPERNGSSG</sequence>
<name>A0A168NPI0_ABSGL</name>
<protein>
    <submittedName>
        <fullName evidence="2">Uncharacterized protein</fullName>
    </submittedName>
</protein>
<proteinExistence type="predicted"/>
<dbReference type="EMBL" id="LT553497">
    <property type="protein sequence ID" value="SAM00942.1"/>
    <property type="molecule type" value="Genomic_DNA"/>
</dbReference>
<accession>A0A168NPI0</accession>
<gene>
    <name evidence="2" type="primary">ABSGL_06678.1 scaffold 8661</name>
</gene>